<dbReference type="Gene3D" id="3.20.20.70">
    <property type="entry name" value="Aldolase class I"/>
    <property type="match status" value="1"/>
</dbReference>
<keyword evidence="19" id="KW-1185">Reference proteome</keyword>
<comment type="subunit">
    <text evidence="4">Monomer.</text>
</comment>
<evidence type="ECO:0000259" key="17">
    <source>
        <dbReference type="PROSITE" id="PS51918"/>
    </source>
</evidence>
<dbReference type="GO" id="GO:0005737">
    <property type="term" value="C:cytoplasm"/>
    <property type="evidence" value="ECO:0007669"/>
    <property type="project" value="UniProtKB-SubCell"/>
</dbReference>
<evidence type="ECO:0000256" key="9">
    <source>
        <dbReference type="ARBA" id="ARBA00023002"/>
    </source>
</evidence>
<dbReference type="PANTHER" id="PTHR13932">
    <property type="entry name" value="COPROPORPHYRINIGEN III OXIDASE"/>
    <property type="match status" value="1"/>
</dbReference>
<comment type="catalytic activity">
    <reaction evidence="13 14">
        <text>coproporphyrinogen III + 2 S-adenosyl-L-methionine = protoporphyrinogen IX + 2 5'-deoxyadenosine + 2 L-methionine + 2 CO2</text>
        <dbReference type="Rhea" id="RHEA:15425"/>
        <dbReference type="ChEBI" id="CHEBI:16526"/>
        <dbReference type="ChEBI" id="CHEBI:17319"/>
        <dbReference type="ChEBI" id="CHEBI:57307"/>
        <dbReference type="ChEBI" id="CHEBI:57309"/>
        <dbReference type="ChEBI" id="CHEBI:57844"/>
        <dbReference type="ChEBI" id="CHEBI:59789"/>
        <dbReference type="EC" id="1.3.98.3"/>
    </reaction>
</comment>
<feature type="binding site" evidence="15">
    <location>
        <position position="184"/>
    </location>
    <ligand>
        <name>S-adenosyl-L-methionine</name>
        <dbReference type="ChEBI" id="CHEBI:59789"/>
        <label>2</label>
    </ligand>
</feature>
<dbReference type="GO" id="GO:0051539">
    <property type="term" value="F:4 iron, 4 sulfur cluster binding"/>
    <property type="evidence" value="ECO:0007669"/>
    <property type="project" value="UniProtKB-KW"/>
</dbReference>
<dbReference type="InterPro" id="IPR006638">
    <property type="entry name" value="Elp3/MiaA/NifB-like_rSAM"/>
</dbReference>
<dbReference type="SFLD" id="SFLDS00029">
    <property type="entry name" value="Radical_SAM"/>
    <property type="match status" value="1"/>
</dbReference>
<feature type="binding site" evidence="16">
    <location>
        <position position="61"/>
    </location>
    <ligand>
        <name>[4Fe-4S] cluster</name>
        <dbReference type="ChEBI" id="CHEBI:49883"/>
        <note>4Fe-4S-S-AdoMet</note>
    </ligand>
</feature>
<dbReference type="SFLD" id="SFLDG01065">
    <property type="entry name" value="anaerobic_coproporphyrinogen-I"/>
    <property type="match status" value="1"/>
</dbReference>
<sequence length="454" mass="52218">MKISLTQKYNVPGPRYTSYPTVPYWNEADFTTEKWITSLQKSFSESNSKNGISLYIHLPFCESMCTFCGCNKRITKNHSVEETYIKALLKEWHLYCKILPEKPVIKEIHLGGGTPTFFSKENLELLINGIFSYAIKAENHEFSFEGHPNNTTHEQLKKLYELGFRRVSFGVQDYSATVQKAINRIQPFHNVAKVTFWAKEIGYSSIGHDIIFGLPFQTIEDVIDTVEKTNSLKPDRLAFYSYAHVPWIKGNGQRGFNDENLPKDAEKRQLYEIGKKLLSQNGYHEIGMDHFALEADSLYKAAHNGKLHRNFMGYSASKTQVMIGLGVSSISDSWYSFAQNTKNLEDYYQLLEWDKLPVVKGHILNEEDLIIRKHILNLTCELQTSWTKESLNFIELPEVLIALQEIENDGLIVIEENSIKITEAGRPFVRNICMAFDLHLKRKSPETNLFSMTV</sequence>
<evidence type="ECO:0000256" key="10">
    <source>
        <dbReference type="ARBA" id="ARBA00023004"/>
    </source>
</evidence>
<dbReference type="Pfam" id="PF04055">
    <property type="entry name" value="Radical_SAM"/>
    <property type="match status" value="1"/>
</dbReference>
<gene>
    <name evidence="18" type="primary">hemN</name>
    <name evidence="18" type="ORF">HYN56_13885</name>
</gene>
<evidence type="ECO:0000256" key="12">
    <source>
        <dbReference type="ARBA" id="ARBA00023244"/>
    </source>
</evidence>
<feature type="binding site" evidence="15">
    <location>
        <position position="243"/>
    </location>
    <ligand>
        <name>S-adenosyl-L-methionine</name>
        <dbReference type="ChEBI" id="CHEBI:59789"/>
        <label>2</label>
    </ligand>
</feature>
<dbReference type="NCBIfam" id="TIGR00538">
    <property type="entry name" value="hemN"/>
    <property type="match status" value="1"/>
</dbReference>
<name>A0A2S1YMG9_9FLAO</name>
<accession>A0A2S1YMG9</accession>
<dbReference type="EMBL" id="CP029255">
    <property type="protein sequence ID" value="AWK05265.1"/>
    <property type="molecule type" value="Genomic_DNA"/>
</dbReference>
<dbReference type="PIRSF" id="PIRSF000167">
    <property type="entry name" value="HemN"/>
    <property type="match status" value="1"/>
</dbReference>
<evidence type="ECO:0000256" key="11">
    <source>
        <dbReference type="ARBA" id="ARBA00023014"/>
    </source>
</evidence>
<feature type="binding site" evidence="15">
    <location>
        <position position="145"/>
    </location>
    <ligand>
        <name>S-adenosyl-L-methionine</name>
        <dbReference type="ChEBI" id="CHEBI:59789"/>
        <label>1</label>
    </ligand>
</feature>
<dbReference type="GO" id="GO:0004109">
    <property type="term" value="F:coproporphyrinogen oxidase activity"/>
    <property type="evidence" value="ECO:0007669"/>
    <property type="project" value="InterPro"/>
</dbReference>
<dbReference type="UniPathway" id="UPA00251">
    <property type="reaction ID" value="UER00323"/>
</dbReference>
<dbReference type="AlphaFoldDB" id="A0A2S1YMG9"/>
<dbReference type="InterPro" id="IPR034505">
    <property type="entry name" value="Coproporphyrinogen-III_oxidase"/>
</dbReference>
<comment type="pathway">
    <text evidence="2 14">Porphyrin-containing compound metabolism; protoporphyrin-IX biosynthesis; protoporphyrinogen-IX from coproporphyrinogen-III (AdoMet route): step 1/1.</text>
</comment>
<keyword evidence="7 14" id="KW-0949">S-adenosyl-L-methionine</keyword>
<keyword evidence="8 14" id="KW-0479">Metal-binding</keyword>
<evidence type="ECO:0000256" key="1">
    <source>
        <dbReference type="ARBA" id="ARBA00004496"/>
    </source>
</evidence>
<protein>
    <recommendedName>
        <fullName evidence="14">Coproporphyrinogen-III oxidase</fullName>
        <ecNumber evidence="14">1.3.98.3</ecNumber>
    </recommendedName>
</protein>
<evidence type="ECO:0000256" key="4">
    <source>
        <dbReference type="ARBA" id="ARBA00011245"/>
    </source>
</evidence>
<dbReference type="Proteomes" id="UP000245250">
    <property type="component" value="Chromosome"/>
</dbReference>
<dbReference type="EC" id="1.3.98.3" evidence="14"/>
<feature type="binding site" evidence="16">
    <location>
        <position position="68"/>
    </location>
    <ligand>
        <name>[4Fe-4S] cluster</name>
        <dbReference type="ChEBI" id="CHEBI:49883"/>
        <note>4Fe-4S-S-AdoMet</note>
    </ligand>
</feature>
<dbReference type="InterPro" id="IPR058240">
    <property type="entry name" value="rSAM_sf"/>
</dbReference>
<dbReference type="KEGG" id="fcr:HYN56_13885"/>
<evidence type="ECO:0000256" key="2">
    <source>
        <dbReference type="ARBA" id="ARBA00004785"/>
    </source>
</evidence>
<comment type="subcellular location">
    <subcellularLocation>
        <location evidence="1 14">Cytoplasm</location>
    </subcellularLocation>
</comment>
<dbReference type="OrthoDB" id="9808022at2"/>
<comment type="similarity">
    <text evidence="3 14">Belongs to the anaerobic coproporphyrinogen-III oxidase family.</text>
</comment>
<evidence type="ECO:0000256" key="14">
    <source>
        <dbReference type="PIRNR" id="PIRNR000167"/>
    </source>
</evidence>
<feature type="binding site" evidence="15">
    <location>
        <position position="55"/>
    </location>
    <ligand>
        <name>S-adenosyl-L-methionine</name>
        <dbReference type="ChEBI" id="CHEBI:59789"/>
        <label>1</label>
    </ligand>
</feature>
<evidence type="ECO:0000256" key="5">
    <source>
        <dbReference type="ARBA" id="ARBA00022485"/>
    </source>
</evidence>
<keyword evidence="9 14" id="KW-0560">Oxidoreductase</keyword>
<evidence type="ECO:0000313" key="18">
    <source>
        <dbReference type="EMBL" id="AWK05265.1"/>
    </source>
</evidence>
<evidence type="ECO:0000256" key="16">
    <source>
        <dbReference type="PIRSR" id="PIRSR000167-2"/>
    </source>
</evidence>
<evidence type="ECO:0000256" key="3">
    <source>
        <dbReference type="ARBA" id="ARBA00005493"/>
    </source>
</evidence>
<dbReference type="Gene3D" id="1.10.10.920">
    <property type="match status" value="1"/>
</dbReference>
<dbReference type="CDD" id="cd01335">
    <property type="entry name" value="Radical_SAM"/>
    <property type="match status" value="1"/>
</dbReference>
<dbReference type="SMART" id="SM00729">
    <property type="entry name" value="Elp3"/>
    <property type="match status" value="1"/>
</dbReference>
<feature type="binding site" evidence="15">
    <location>
        <begin position="113"/>
        <end position="114"/>
    </location>
    <ligand>
        <name>S-adenosyl-L-methionine</name>
        <dbReference type="ChEBI" id="CHEBI:59789"/>
        <label>2</label>
    </ligand>
</feature>
<dbReference type="InterPro" id="IPR004558">
    <property type="entry name" value="Coprogen_oxidase_HemN"/>
</dbReference>
<evidence type="ECO:0000256" key="6">
    <source>
        <dbReference type="ARBA" id="ARBA00022490"/>
    </source>
</evidence>
<dbReference type="SFLD" id="SFLDG01082">
    <property type="entry name" value="B12-binding_domain_containing"/>
    <property type="match status" value="1"/>
</dbReference>
<keyword evidence="10 14" id="KW-0408">Iron</keyword>
<dbReference type="PROSITE" id="PS51918">
    <property type="entry name" value="RADICAL_SAM"/>
    <property type="match status" value="1"/>
</dbReference>
<dbReference type="GO" id="GO:0006782">
    <property type="term" value="P:protoporphyrinogen IX biosynthetic process"/>
    <property type="evidence" value="ECO:0007669"/>
    <property type="project" value="UniProtKB-UniPathway"/>
</dbReference>
<feature type="binding site" evidence="16">
    <location>
        <position position="65"/>
    </location>
    <ligand>
        <name>[4Fe-4S] cluster</name>
        <dbReference type="ChEBI" id="CHEBI:49883"/>
        <note>4Fe-4S-S-AdoMet</note>
    </ligand>
</feature>
<dbReference type="InterPro" id="IPR013785">
    <property type="entry name" value="Aldolase_TIM"/>
</dbReference>
<feature type="binding site" evidence="15">
    <location>
        <position position="172"/>
    </location>
    <ligand>
        <name>S-adenosyl-L-methionine</name>
        <dbReference type="ChEBI" id="CHEBI:59789"/>
        <label>2</label>
    </ligand>
</feature>
<dbReference type="SUPFAM" id="SSF102114">
    <property type="entry name" value="Radical SAM enzymes"/>
    <property type="match status" value="1"/>
</dbReference>
<dbReference type="GO" id="GO:0046872">
    <property type="term" value="F:metal ion binding"/>
    <property type="evidence" value="ECO:0007669"/>
    <property type="project" value="UniProtKB-KW"/>
</dbReference>
<proteinExistence type="inferred from homology"/>
<evidence type="ECO:0000256" key="15">
    <source>
        <dbReference type="PIRSR" id="PIRSR000167-1"/>
    </source>
</evidence>
<feature type="binding site" evidence="15">
    <location>
        <position position="209"/>
    </location>
    <ligand>
        <name>S-adenosyl-L-methionine</name>
        <dbReference type="ChEBI" id="CHEBI:59789"/>
        <label>2</label>
    </ligand>
</feature>
<feature type="binding site" evidence="15">
    <location>
        <position position="112"/>
    </location>
    <ligand>
        <name>S-adenosyl-L-methionine</name>
        <dbReference type="ChEBI" id="CHEBI:59789"/>
        <label>1</label>
    </ligand>
</feature>
<evidence type="ECO:0000256" key="7">
    <source>
        <dbReference type="ARBA" id="ARBA00022691"/>
    </source>
</evidence>
<dbReference type="PANTHER" id="PTHR13932:SF6">
    <property type="entry name" value="OXYGEN-INDEPENDENT COPROPORPHYRINOGEN III OXIDASE"/>
    <property type="match status" value="1"/>
</dbReference>
<feature type="domain" description="Radical SAM core" evidence="17">
    <location>
        <begin position="46"/>
        <end position="281"/>
    </location>
</feature>
<keyword evidence="5 14" id="KW-0004">4Fe-4S</keyword>
<keyword evidence="6 14" id="KW-0963">Cytoplasm</keyword>
<dbReference type="RefSeq" id="WP_109192726.1">
    <property type="nucleotide sequence ID" value="NZ_CP029255.1"/>
</dbReference>
<keyword evidence="12 14" id="KW-0627">Porphyrin biosynthesis</keyword>
<comment type="cofactor">
    <cofactor evidence="14 16">
        <name>[4Fe-4S] cluster</name>
        <dbReference type="ChEBI" id="CHEBI:49883"/>
    </cofactor>
    <text evidence="14 16">Binds 1 [4Fe-4S] cluster. The cluster is coordinated with 3 cysteines and an exchangeable S-adenosyl-L-methionine.</text>
</comment>
<feature type="binding site" evidence="15">
    <location>
        <begin position="67"/>
        <end position="69"/>
    </location>
    <ligand>
        <name>S-adenosyl-L-methionine</name>
        <dbReference type="ChEBI" id="CHEBI:59789"/>
        <label>2</label>
    </ligand>
</feature>
<reference evidence="18 19" key="1">
    <citation type="submission" date="2018-05" db="EMBL/GenBank/DDBJ databases">
        <title>Genome sequencing of Flavobacterium sp. HYN0056.</title>
        <authorList>
            <person name="Yi H."/>
            <person name="Baek C."/>
        </authorList>
    </citation>
    <scope>NUCLEOTIDE SEQUENCE [LARGE SCALE GENOMIC DNA]</scope>
    <source>
        <strain evidence="18 19">HYN0056</strain>
    </source>
</reference>
<keyword evidence="11 14" id="KW-0411">Iron-sulfur</keyword>
<dbReference type="GO" id="GO:0051989">
    <property type="term" value="F:coproporphyrinogen dehydrogenase activity"/>
    <property type="evidence" value="ECO:0007669"/>
    <property type="project" value="UniProtKB-EC"/>
</dbReference>
<dbReference type="InterPro" id="IPR007197">
    <property type="entry name" value="rSAM"/>
</dbReference>
<evidence type="ECO:0000256" key="8">
    <source>
        <dbReference type="ARBA" id="ARBA00022723"/>
    </source>
</evidence>
<organism evidence="18 19">
    <name type="scientific">Flavobacterium crocinum</name>
    <dbReference type="NCBI Taxonomy" id="2183896"/>
    <lineage>
        <taxon>Bacteria</taxon>
        <taxon>Pseudomonadati</taxon>
        <taxon>Bacteroidota</taxon>
        <taxon>Flavobacteriia</taxon>
        <taxon>Flavobacteriales</taxon>
        <taxon>Flavobacteriaceae</taxon>
        <taxon>Flavobacterium</taxon>
    </lineage>
</organism>
<evidence type="ECO:0000313" key="19">
    <source>
        <dbReference type="Proteomes" id="UP000245250"/>
    </source>
</evidence>
<feature type="binding site" evidence="15">
    <location>
        <position position="330"/>
    </location>
    <ligand>
        <name>S-adenosyl-L-methionine</name>
        <dbReference type="ChEBI" id="CHEBI:59789"/>
        <label>1</label>
    </ligand>
</feature>
<evidence type="ECO:0000256" key="13">
    <source>
        <dbReference type="ARBA" id="ARBA00048321"/>
    </source>
</evidence>